<dbReference type="eggNOG" id="KOG4113">
    <property type="taxonomic scope" value="Eukaryota"/>
</dbReference>
<dbReference type="RefSeq" id="XP_016609150.1">
    <property type="nucleotide sequence ID" value="XM_016752446.1"/>
</dbReference>
<dbReference type="GO" id="GO:0007264">
    <property type="term" value="P:small GTPase-mediated signal transduction"/>
    <property type="evidence" value="ECO:0007669"/>
    <property type="project" value="InterPro"/>
</dbReference>
<dbReference type="AlphaFoldDB" id="A0A0L0HI62"/>
<dbReference type="Pfam" id="PF04421">
    <property type="entry name" value="Mss4"/>
    <property type="match status" value="1"/>
</dbReference>
<dbReference type="VEuPathDB" id="FungiDB:SPPG_04201"/>
<evidence type="ECO:0000313" key="5">
    <source>
        <dbReference type="Proteomes" id="UP000053201"/>
    </source>
</evidence>
<dbReference type="PANTHER" id="PTHR13276:SF0">
    <property type="entry name" value="GUANINE NUCLEOTIDE EXCHANGE FACTOR MSS4"/>
    <property type="match status" value="1"/>
</dbReference>
<evidence type="ECO:0000256" key="3">
    <source>
        <dbReference type="ARBA" id="ARBA00022927"/>
    </source>
</evidence>
<dbReference type="PANTHER" id="PTHR13276">
    <property type="entry name" value="GUANINE NUCLEOTIDE EXCHANGE FACTOR MSS4"/>
    <property type="match status" value="1"/>
</dbReference>
<evidence type="ECO:0000313" key="4">
    <source>
        <dbReference type="EMBL" id="KND01111.1"/>
    </source>
</evidence>
<evidence type="ECO:0000256" key="2">
    <source>
        <dbReference type="ARBA" id="ARBA00022658"/>
    </source>
</evidence>
<dbReference type="OMA" id="IKYLACC"/>
<dbReference type="InParanoid" id="A0A0L0HI62"/>
<dbReference type="SUPFAM" id="SSF51316">
    <property type="entry name" value="Mss4-like"/>
    <property type="match status" value="1"/>
</dbReference>
<dbReference type="GO" id="GO:0008270">
    <property type="term" value="F:zinc ion binding"/>
    <property type="evidence" value="ECO:0007669"/>
    <property type="project" value="TreeGrafter"/>
</dbReference>
<dbReference type="PROSITE" id="PS51796">
    <property type="entry name" value="MSS4"/>
    <property type="match status" value="1"/>
</dbReference>
<evidence type="ECO:0008006" key="6">
    <source>
        <dbReference type="Google" id="ProtNLM"/>
    </source>
</evidence>
<proteinExistence type="predicted"/>
<dbReference type="OrthoDB" id="30840at2759"/>
<keyword evidence="3" id="KW-0653">Protein transport</keyword>
<dbReference type="InterPro" id="IPR011323">
    <property type="entry name" value="Mss4/transl-control_tumour"/>
</dbReference>
<protein>
    <recommendedName>
        <fullName evidence="6">Mss4-like protein</fullName>
    </recommendedName>
</protein>
<keyword evidence="2" id="KW-0344">Guanine-nucleotide releasing factor</keyword>
<dbReference type="GO" id="GO:0006892">
    <property type="term" value="P:post-Golgi vesicle-mediated transport"/>
    <property type="evidence" value="ECO:0007669"/>
    <property type="project" value="TreeGrafter"/>
</dbReference>
<dbReference type="GO" id="GO:0015031">
    <property type="term" value="P:protein transport"/>
    <property type="evidence" value="ECO:0007669"/>
    <property type="project" value="UniProtKB-KW"/>
</dbReference>
<dbReference type="STRING" id="645134.A0A0L0HI62"/>
<evidence type="ECO:0000256" key="1">
    <source>
        <dbReference type="ARBA" id="ARBA00022448"/>
    </source>
</evidence>
<keyword evidence="1" id="KW-0813">Transport</keyword>
<dbReference type="InterPro" id="IPR007515">
    <property type="entry name" value="Mss4"/>
</dbReference>
<sequence>MAADLVPYTTVQETHIQLTNEANANAHDIHCPACKSLILKRGVATQVEHDASVNLPSYTSTTAPPFNWAVPTMMHFENIGFSHAVDGRRFLACADCEGGPVGYAGEGTFLIAGDRVRYGVGR</sequence>
<keyword evidence="5" id="KW-1185">Reference proteome</keyword>
<name>A0A0L0HI62_SPIPD</name>
<dbReference type="GO" id="GO:0005829">
    <property type="term" value="C:cytosol"/>
    <property type="evidence" value="ECO:0007669"/>
    <property type="project" value="TreeGrafter"/>
</dbReference>
<dbReference type="Proteomes" id="UP000053201">
    <property type="component" value="Unassembled WGS sequence"/>
</dbReference>
<dbReference type="GO" id="GO:0016020">
    <property type="term" value="C:membrane"/>
    <property type="evidence" value="ECO:0007669"/>
    <property type="project" value="TreeGrafter"/>
</dbReference>
<dbReference type="Gene3D" id="2.170.150.10">
    <property type="entry name" value="Metal Binding Protein, Guanine Nucleotide Exchange Factor, Chain A"/>
    <property type="match status" value="1"/>
</dbReference>
<dbReference type="EMBL" id="KQ257455">
    <property type="protein sequence ID" value="KND01111.1"/>
    <property type="molecule type" value="Genomic_DNA"/>
</dbReference>
<accession>A0A0L0HI62</accession>
<dbReference type="GeneID" id="27687664"/>
<dbReference type="InterPro" id="IPR011057">
    <property type="entry name" value="Mss4-like_sf"/>
</dbReference>
<dbReference type="GO" id="GO:0005085">
    <property type="term" value="F:guanyl-nucleotide exchange factor activity"/>
    <property type="evidence" value="ECO:0007669"/>
    <property type="project" value="UniProtKB-KW"/>
</dbReference>
<reference evidence="4 5" key="1">
    <citation type="submission" date="2009-08" db="EMBL/GenBank/DDBJ databases">
        <title>The Genome Sequence of Spizellomyces punctatus strain DAOM BR117.</title>
        <authorList>
            <consortium name="The Broad Institute Genome Sequencing Platform"/>
            <person name="Russ C."/>
            <person name="Cuomo C."/>
            <person name="Shea T."/>
            <person name="Young S.K."/>
            <person name="Zeng Q."/>
            <person name="Koehrsen M."/>
            <person name="Haas B."/>
            <person name="Borodovsky M."/>
            <person name="Guigo R."/>
            <person name="Alvarado L."/>
            <person name="Berlin A."/>
            <person name="Bochicchio J."/>
            <person name="Borenstein D."/>
            <person name="Chapman S."/>
            <person name="Chen Z."/>
            <person name="Engels R."/>
            <person name="Freedman E."/>
            <person name="Gellesch M."/>
            <person name="Goldberg J."/>
            <person name="Griggs A."/>
            <person name="Gujja S."/>
            <person name="Heiman D."/>
            <person name="Hepburn T."/>
            <person name="Howarth C."/>
            <person name="Jen D."/>
            <person name="Larson L."/>
            <person name="Lewis B."/>
            <person name="Mehta T."/>
            <person name="Park D."/>
            <person name="Pearson M."/>
            <person name="Roberts A."/>
            <person name="Saif S."/>
            <person name="Shenoy N."/>
            <person name="Sisk P."/>
            <person name="Stolte C."/>
            <person name="Sykes S."/>
            <person name="Thomson T."/>
            <person name="Walk T."/>
            <person name="White J."/>
            <person name="Yandava C."/>
            <person name="Burger G."/>
            <person name="Gray M.W."/>
            <person name="Holland P.W.H."/>
            <person name="King N."/>
            <person name="Lang F.B.F."/>
            <person name="Roger A.J."/>
            <person name="Ruiz-Trillo I."/>
            <person name="Lander E."/>
            <person name="Nusbaum C."/>
        </authorList>
    </citation>
    <scope>NUCLEOTIDE SEQUENCE [LARGE SCALE GENOMIC DNA]</scope>
    <source>
        <strain evidence="4 5">DAOM BR117</strain>
    </source>
</reference>
<organism evidence="4 5">
    <name type="scientific">Spizellomyces punctatus (strain DAOM BR117)</name>
    <dbReference type="NCBI Taxonomy" id="645134"/>
    <lineage>
        <taxon>Eukaryota</taxon>
        <taxon>Fungi</taxon>
        <taxon>Fungi incertae sedis</taxon>
        <taxon>Chytridiomycota</taxon>
        <taxon>Chytridiomycota incertae sedis</taxon>
        <taxon>Chytridiomycetes</taxon>
        <taxon>Spizellomycetales</taxon>
        <taxon>Spizellomycetaceae</taxon>
        <taxon>Spizellomyces</taxon>
    </lineage>
</organism>
<gene>
    <name evidence="4" type="ORF">SPPG_04201</name>
</gene>